<sequence length="214" mass="25409">MKKQQIISMITQMKKPENSNTEFVDQYHNHFYEECKNSKVSKTKMDDHDRTVQYQPFVLRPYMFVGYKFDNRLYGCKNALSPEAEKLLPPLMKEYFLNTDIVKIKELFELIFWEKYDGIGNLNNAFLLLAFLKEGSIKEYAKYHNELNEKLNGKSTYSGIYHPSHFKDMNGQIYTKFIDFGESLEVINFEKMIIFDLDKDVLILEDKKMGQKQN</sequence>
<gene>
    <name evidence="1" type="ORF">J2S25_003193</name>
</gene>
<protein>
    <submittedName>
        <fullName evidence="1">Uncharacterized protein</fullName>
    </submittedName>
</protein>
<dbReference type="Proteomes" id="UP001242313">
    <property type="component" value="Unassembled WGS sequence"/>
</dbReference>
<organism evidence="1 2">
    <name type="scientific">Mesobacillus stamsii</name>
    <dbReference type="NCBI Taxonomy" id="225347"/>
    <lineage>
        <taxon>Bacteria</taxon>
        <taxon>Bacillati</taxon>
        <taxon>Bacillota</taxon>
        <taxon>Bacilli</taxon>
        <taxon>Bacillales</taxon>
        <taxon>Bacillaceae</taxon>
        <taxon>Mesobacillus</taxon>
    </lineage>
</organism>
<comment type="caution">
    <text evidence="1">The sequence shown here is derived from an EMBL/GenBank/DDBJ whole genome shotgun (WGS) entry which is preliminary data.</text>
</comment>
<keyword evidence="2" id="KW-1185">Reference proteome</keyword>
<name>A0ABU0FYG4_9BACI</name>
<proteinExistence type="predicted"/>
<evidence type="ECO:0000313" key="1">
    <source>
        <dbReference type="EMBL" id="MDQ0414981.1"/>
    </source>
</evidence>
<dbReference type="EMBL" id="JAUSUN010000023">
    <property type="protein sequence ID" value="MDQ0414981.1"/>
    <property type="molecule type" value="Genomic_DNA"/>
</dbReference>
<dbReference type="RefSeq" id="WP_307192329.1">
    <property type="nucleotide sequence ID" value="NZ_JAUSUN010000023.1"/>
</dbReference>
<accession>A0ABU0FYG4</accession>
<evidence type="ECO:0000313" key="2">
    <source>
        <dbReference type="Proteomes" id="UP001242313"/>
    </source>
</evidence>
<reference evidence="1 2" key="1">
    <citation type="submission" date="2023-07" db="EMBL/GenBank/DDBJ databases">
        <title>Genomic Encyclopedia of Type Strains, Phase IV (KMG-IV): sequencing the most valuable type-strain genomes for metagenomic binning, comparative biology and taxonomic classification.</title>
        <authorList>
            <person name="Goeker M."/>
        </authorList>
    </citation>
    <scope>NUCLEOTIDE SEQUENCE [LARGE SCALE GENOMIC DNA]</scope>
    <source>
        <strain evidence="1 2">DSM 19598</strain>
    </source>
</reference>